<evidence type="ECO:0000256" key="1">
    <source>
        <dbReference type="ARBA" id="ARBA00022737"/>
    </source>
</evidence>
<reference evidence="3 4" key="1">
    <citation type="submission" date="2021-02" db="EMBL/GenBank/DDBJ databases">
        <title>Leptospira ainlahdjerensis sp. nov., Leptospira ainazelensis sp. nov., Leptospira abararensis sp. nov. and Leptospira chreensis sp. nov., four new species isolated from water sources in Algeria.</title>
        <authorList>
            <person name="Amara Korba A."/>
            <person name="Kainiu M."/>
            <person name="Vincent A.T."/>
            <person name="Mariet J.-F."/>
            <person name="Veyrier F.J."/>
            <person name="Goarant C."/>
            <person name="Picardeau M."/>
        </authorList>
    </citation>
    <scope>NUCLEOTIDE SEQUENCE [LARGE SCALE GENOMIC DNA]</scope>
    <source>
        <strain evidence="3 4">201903070</strain>
    </source>
</reference>
<organism evidence="3 4">
    <name type="scientific">Leptospira ainlahdjerensis</name>
    <dbReference type="NCBI Taxonomy" id="2810033"/>
    <lineage>
        <taxon>Bacteria</taxon>
        <taxon>Pseudomonadati</taxon>
        <taxon>Spirochaetota</taxon>
        <taxon>Spirochaetia</taxon>
        <taxon>Leptospirales</taxon>
        <taxon>Leptospiraceae</taxon>
        <taxon>Leptospira</taxon>
    </lineage>
</organism>
<comment type="caution">
    <text evidence="3">The sequence shown here is derived from an EMBL/GenBank/DDBJ whole genome shotgun (WGS) entry which is preliminary data.</text>
</comment>
<protein>
    <recommendedName>
        <fullName evidence="5">MORN repeat protein</fullName>
    </recommendedName>
</protein>
<dbReference type="Gene3D" id="2.20.110.10">
    <property type="entry name" value="Histone H3 K4-specific methyltransferase SET7/9 N-terminal domain"/>
    <property type="match status" value="2"/>
</dbReference>
<accession>A0ABS2UJ12</accession>
<dbReference type="EMBL" id="JAFFPU010000082">
    <property type="protein sequence ID" value="MBM9579773.1"/>
    <property type="molecule type" value="Genomic_DNA"/>
</dbReference>
<keyword evidence="1" id="KW-0677">Repeat</keyword>
<dbReference type="SUPFAM" id="SSF82185">
    <property type="entry name" value="Histone H3 K4-specific methyltransferase SET7/9 N-terminal domain"/>
    <property type="match status" value="1"/>
</dbReference>
<dbReference type="RefSeq" id="WP_205281722.1">
    <property type="nucleotide sequence ID" value="NZ_JAFFPU010000082.1"/>
</dbReference>
<name>A0ABS2UJ12_9LEPT</name>
<evidence type="ECO:0008006" key="5">
    <source>
        <dbReference type="Google" id="ProtNLM"/>
    </source>
</evidence>
<sequence>MNSDRNVSIQYSKIMILFSALETRFVSFKNSKLQTFANVLVFLILFTQCSSGDRKNVSNETANGASRSTYSEDEAQKNREEETSSSNASSRSTAVDPDAKPTKGCIQGDCNSGTGTYVYDNGDEYRGSFQNDLRNGPGRIKYANGDRFDGEFKDDLKEGKGTYIFKNGALLEGTFQAGSMMGPGKVRFPDTSVYEGEFQDERNSAEGTMSSSFDGSKQNCRIQNKIVLCGGGRGAESPYGKN</sequence>
<dbReference type="InterPro" id="IPR003409">
    <property type="entry name" value="MORN"/>
</dbReference>
<dbReference type="PANTHER" id="PTHR43215">
    <property type="entry name" value="RADIAL SPOKE HEAD 1 HOMOLOG"/>
    <property type="match status" value="1"/>
</dbReference>
<dbReference type="PANTHER" id="PTHR43215:SF14">
    <property type="entry name" value="RADIAL SPOKE HEAD 1 HOMOLOG"/>
    <property type="match status" value="1"/>
</dbReference>
<keyword evidence="4" id="KW-1185">Reference proteome</keyword>
<evidence type="ECO:0000256" key="2">
    <source>
        <dbReference type="SAM" id="MobiDB-lite"/>
    </source>
</evidence>
<dbReference type="SMART" id="SM00698">
    <property type="entry name" value="MORN"/>
    <property type="match status" value="3"/>
</dbReference>
<dbReference type="Pfam" id="PF02493">
    <property type="entry name" value="MORN"/>
    <property type="match status" value="4"/>
</dbReference>
<feature type="region of interest" description="Disordered" evidence="2">
    <location>
        <begin position="55"/>
        <end position="106"/>
    </location>
</feature>
<gene>
    <name evidence="3" type="ORF">JWG45_21730</name>
</gene>
<feature type="compositionally biased region" description="Low complexity" evidence="2">
    <location>
        <begin position="84"/>
        <end position="94"/>
    </location>
</feature>
<evidence type="ECO:0000313" key="3">
    <source>
        <dbReference type="EMBL" id="MBM9579773.1"/>
    </source>
</evidence>
<dbReference type="Proteomes" id="UP000724686">
    <property type="component" value="Unassembled WGS sequence"/>
</dbReference>
<feature type="compositionally biased region" description="Polar residues" evidence="2">
    <location>
        <begin position="58"/>
        <end position="69"/>
    </location>
</feature>
<evidence type="ECO:0000313" key="4">
    <source>
        <dbReference type="Proteomes" id="UP000724686"/>
    </source>
</evidence>
<proteinExistence type="predicted"/>